<dbReference type="RefSeq" id="WP_160629013.1">
    <property type="nucleotide sequence ID" value="NZ_CP047593.1"/>
</dbReference>
<proteinExistence type="predicted"/>
<dbReference type="PANTHER" id="PTHR34986">
    <property type="entry name" value="EVOLVED BETA-GALACTOSIDASE SUBUNIT BETA"/>
    <property type="match status" value="1"/>
</dbReference>
<dbReference type="PANTHER" id="PTHR34986:SF1">
    <property type="entry name" value="PROTEIN YIAL"/>
    <property type="match status" value="1"/>
</dbReference>
<dbReference type="Proteomes" id="UP000464954">
    <property type="component" value="Chromosome"/>
</dbReference>
<reference evidence="1 2" key="1">
    <citation type="submission" date="2020-01" db="EMBL/GenBank/DDBJ databases">
        <title>Ponticoccus aerotolerans gen. nov., sp. nov., an anaerobic bacterium and proposal of Ponticoccusceae fam. nov., Ponticoccusles ord. nov. and Ponticoccuse classis nov. in the phylum Kiritimatiellaeota.</title>
        <authorList>
            <person name="Zhou L.Y."/>
            <person name="Du Z.J."/>
        </authorList>
    </citation>
    <scope>NUCLEOTIDE SEQUENCE [LARGE SCALE GENOMIC DNA]</scope>
    <source>
        <strain evidence="1 2">S-5007</strain>
    </source>
</reference>
<keyword evidence="2" id="KW-1185">Reference proteome</keyword>
<dbReference type="EMBL" id="CP047593">
    <property type="protein sequence ID" value="QHI69831.1"/>
    <property type="molecule type" value="Genomic_DNA"/>
</dbReference>
<dbReference type="SUPFAM" id="SSF51197">
    <property type="entry name" value="Clavaminate synthase-like"/>
    <property type="match status" value="1"/>
</dbReference>
<dbReference type="InterPro" id="IPR004375">
    <property type="entry name" value="NanQ/TabA/YiaL"/>
</dbReference>
<dbReference type="AlphaFoldDB" id="A0A6P1M7J2"/>
<name>A0A6P1M7J2_9BACT</name>
<dbReference type="NCBIfam" id="TIGR00022">
    <property type="entry name" value="YhcH/YjgK/YiaL family protein"/>
    <property type="match status" value="1"/>
</dbReference>
<organism evidence="1 2">
    <name type="scientific">Tichowtungia aerotolerans</name>
    <dbReference type="NCBI Taxonomy" id="2697043"/>
    <lineage>
        <taxon>Bacteria</taxon>
        <taxon>Pseudomonadati</taxon>
        <taxon>Kiritimatiellota</taxon>
        <taxon>Tichowtungiia</taxon>
        <taxon>Tichowtungiales</taxon>
        <taxon>Tichowtungiaceae</taxon>
        <taxon>Tichowtungia</taxon>
    </lineage>
</organism>
<gene>
    <name evidence="1" type="ORF">GT409_10340</name>
</gene>
<protein>
    <submittedName>
        <fullName evidence="1">DUF386 family protein</fullName>
    </submittedName>
</protein>
<evidence type="ECO:0000313" key="2">
    <source>
        <dbReference type="Proteomes" id="UP000464954"/>
    </source>
</evidence>
<dbReference type="GO" id="GO:0005829">
    <property type="term" value="C:cytosol"/>
    <property type="evidence" value="ECO:0007669"/>
    <property type="project" value="TreeGrafter"/>
</dbReference>
<dbReference type="InterPro" id="IPR037012">
    <property type="entry name" value="NanQ/TabA/YiaL_sf"/>
</dbReference>
<dbReference type="Pfam" id="PF04074">
    <property type="entry name" value="DUF386"/>
    <property type="match status" value="1"/>
</dbReference>
<evidence type="ECO:0000313" key="1">
    <source>
        <dbReference type="EMBL" id="QHI69831.1"/>
    </source>
</evidence>
<dbReference type="KEGG" id="taer:GT409_10340"/>
<sequence>MIYDKFENLAQYFEERHPVYEAVVYARDKAGEMPVGDHDLDGDRLSARVQAYTTQPAEVREFECHKKYTDVQVMLEGCERQDVAPSQDLTPLGEFDVANDVVKLKAPELFSTINLEPGWFVVYYPQDNHRPNCCIGEPSNVRKVCMKVIV</sequence>
<accession>A0A6P1M7J2</accession>
<dbReference type="Gene3D" id="2.60.120.370">
    <property type="entry name" value="YhcH/YjgK/YiaL"/>
    <property type="match status" value="1"/>
</dbReference>